<dbReference type="Proteomes" id="UP001159363">
    <property type="component" value="Chromosome 4"/>
</dbReference>
<evidence type="ECO:0000313" key="2">
    <source>
        <dbReference type="Proteomes" id="UP001159363"/>
    </source>
</evidence>
<sequence>MERPEETHLVQFQLSLQLFARAPAVPTLQYSLVHVLEDPRTEIHRWMRCGTLITPNADLFALELAAAAHDTPLLDNMQLQRRSVPPRDHFTPFPVDTVLYRRQWKHIPYCREPLEGHTYVTAIRDKRVAFDKYKCLNGLHNWLKKKKKPEICVLIGTSVCHDVALATNITTQSHLKKSYGRVEGRLVIQPFILAVVTTVAHGSIPSGSLPDFRTRESCRTMPLVGGFSRGSPVSPSSALKTSMLSAAQISSLTTVRQCVHAWIRTGRTPRRVHTGRAIRNTDRACRTRRRAVAERLPSIPRLRAARRQWCKECQHLTEEWRMDSHSGGPGFDSRYNHPDFGFPRFPESATVLGWFLNKGHGRFLLIPSPIPLRYATCTVSNDLTVDETLSPTTSLPIHLCASKTNHYSLSGSQDIEHGLGETRTAEEGCPKGHAMKYGVPCSRHEGIDAVTKQLETAVEQFLEPPSFEHGQPEIDDKCLP</sequence>
<gene>
    <name evidence="1" type="ORF">PR048_015199</name>
</gene>
<protein>
    <submittedName>
        <fullName evidence="1">Uncharacterized protein</fullName>
    </submittedName>
</protein>
<reference evidence="1 2" key="1">
    <citation type="submission" date="2023-02" db="EMBL/GenBank/DDBJ databases">
        <title>LHISI_Scaffold_Assembly.</title>
        <authorList>
            <person name="Stuart O.P."/>
            <person name="Cleave R."/>
            <person name="Magrath M.J.L."/>
            <person name="Mikheyev A.S."/>
        </authorList>
    </citation>
    <scope>NUCLEOTIDE SEQUENCE [LARGE SCALE GENOMIC DNA]</scope>
    <source>
        <strain evidence="1">Daus_M_001</strain>
        <tissue evidence="1">Leg muscle</tissue>
    </source>
</reference>
<proteinExistence type="predicted"/>
<keyword evidence="2" id="KW-1185">Reference proteome</keyword>
<accession>A0ABQ9HGS4</accession>
<dbReference type="EMBL" id="JARBHB010000005">
    <property type="protein sequence ID" value="KAJ8883356.1"/>
    <property type="molecule type" value="Genomic_DNA"/>
</dbReference>
<evidence type="ECO:0000313" key="1">
    <source>
        <dbReference type="EMBL" id="KAJ8883356.1"/>
    </source>
</evidence>
<organism evidence="1 2">
    <name type="scientific">Dryococelus australis</name>
    <dbReference type="NCBI Taxonomy" id="614101"/>
    <lineage>
        <taxon>Eukaryota</taxon>
        <taxon>Metazoa</taxon>
        <taxon>Ecdysozoa</taxon>
        <taxon>Arthropoda</taxon>
        <taxon>Hexapoda</taxon>
        <taxon>Insecta</taxon>
        <taxon>Pterygota</taxon>
        <taxon>Neoptera</taxon>
        <taxon>Polyneoptera</taxon>
        <taxon>Phasmatodea</taxon>
        <taxon>Verophasmatodea</taxon>
        <taxon>Anareolatae</taxon>
        <taxon>Phasmatidae</taxon>
        <taxon>Eurycanthinae</taxon>
        <taxon>Dryococelus</taxon>
    </lineage>
</organism>
<comment type="caution">
    <text evidence="1">The sequence shown here is derived from an EMBL/GenBank/DDBJ whole genome shotgun (WGS) entry which is preliminary data.</text>
</comment>
<name>A0ABQ9HGS4_9NEOP</name>